<dbReference type="PANTHER" id="PTHR16523">
    <property type="entry name" value="PEST PROTEOLYTIC SIGNAL-CONTAINING NUCLEAR PROTEIN"/>
    <property type="match status" value="1"/>
</dbReference>
<protein>
    <recommendedName>
        <fullName evidence="4">PEST proteolytic signal-containing nuclear protein</fullName>
    </recommendedName>
</protein>
<comment type="subcellular location">
    <subcellularLocation>
        <location evidence="2">Nucleus</location>
    </subcellularLocation>
</comment>
<dbReference type="AlphaFoldDB" id="A0A6L2Q0P7"/>
<keyword evidence="6" id="KW-0832">Ubl conjugation</keyword>
<dbReference type="GO" id="GO:0016567">
    <property type="term" value="P:protein ubiquitination"/>
    <property type="evidence" value="ECO:0007669"/>
    <property type="project" value="InterPro"/>
</dbReference>
<evidence type="ECO:0000256" key="5">
    <source>
        <dbReference type="ARBA" id="ARBA00022553"/>
    </source>
</evidence>
<sequence length="197" mass="22187">ESDQIQDDTAGKDHGARKQKVYFCYGTKSLTEPAEKVTDASVKKGIQIKLGSQKPIQHSCAVKSQSSAAAAALNLDEEEEPEEMLPEARMRLRNIGRETPTLAGPNSFVFVLSGRGLCDGPIPRPEESYRLWCVFECDQVKIKTLYTYCEQKLKVNKTAVLKEDWNGKRLPRNRVGFVMEIIKEKIRTLKKSETRGP</sequence>
<dbReference type="OrthoDB" id="10068198at2759"/>
<keyword evidence="11" id="KW-1185">Reference proteome</keyword>
<dbReference type="InterPro" id="IPR029169">
    <property type="entry name" value="PCNP"/>
</dbReference>
<dbReference type="GO" id="GO:0043161">
    <property type="term" value="P:proteasome-mediated ubiquitin-dependent protein catabolic process"/>
    <property type="evidence" value="ECO:0007669"/>
    <property type="project" value="TreeGrafter"/>
</dbReference>
<dbReference type="Pfam" id="PF15473">
    <property type="entry name" value="PCNP"/>
    <property type="match status" value="1"/>
</dbReference>
<evidence type="ECO:0000313" key="10">
    <source>
        <dbReference type="EMBL" id="GFG36398.1"/>
    </source>
</evidence>
<keyword evidence="7" id="KW-0007">Acetylation</keyword>
<evidence type="ECO:0000256" key="7">
    <source>
        <dbReference type="ARBA" id="ARBA00022990"/>
    </source>
</evidence>
<keyword evidence="5" id="KW-0597">Phosphoprotein</keyword>
<evidence type="ECO:0000256" key="2">
    <source>
        <dbReference type="ARBA" id="ARBA00004123"/>
    </source>
</evidence>
<comment type="subunit">
    <text evidence="3">Interacts with UHRF2/NIRF.</text>
</comment>
<dbReference type="EMBL" id="BLKM01012422">
    <property type="protein sequence ID" value="GFG36398.1"/>
    <property type="molecule type" value="Genomic_DNA"/>
</dbReference>
<reference evidence="11" key="1">
    <citation type="submission" date="2020-01" db="EMBL/GenBank/DDBJ databases">
        <title>Draft genome sequence of the Termite Coptotermes fromosanus.</title>
        <authorList>
            <person name="Itakura S."/>
            <person name="Yosikawa Y."/>
            <person name="Umezawa K."/>
        </authorList>
    </citation>
    <scope>NUCLEOTIDE SEQUENCE [LARGE SCALE GENOMIC DNA]</scope>
</reference>
<keyword evidence="9" id="KW-0131">Cell cycle</keyword>
<evidence type="ECO:0000256" key="6">
    <source>
        <dbReference type="ARBA" id="ARBA00022843"/>
    </source>
</evidence>
<name>A0A6L2Q0P7_COPFO</name>
<evidence type="ECO:0000256" key="9">
    <source>
        <dbReference type="ARBA" id="ARBA00023306"/>
    </source>
</evidence>
<dbReference type="Proteomes" id="UP000502823">
    <property type="component" value="Unassembled WGS sequence"/>
</dbReference>
<evidence type="ECO:0000256" key="3">
    <source>
        <dbReference type="ARBA" id="ARBA00011097"/>
    </source>
</evidence>
<evidence type="ECO:0000256" key="4">
    <source>
        <dbReference type="ARBA" id="ARBA00022059"/>
    </source>
</evidence>
<comment type="caution">
    <text evidence="10">The sequence shown here is derived from an EMBL/GenBank/DDBJ whole genome shotgun (WGS) entry which is preliminary data.</text>
</comment>
<feature type="non-terminal residue" evidence="10">
    <location>
        <position position="1"/>
    </location>
</feature>
<evidence type="ECO:0000313" key="11">
    <source>
        <dbReference type="Proteomes" id="UP000502823"/>
    </source>
</evidence>
<comment type="function">
    <text evidence="1">May be involved in cell cycle regulation.</text>
</comment>
<dbReference type="GO" id="GO:0005634">
    <property type="term" value="C:nucleus"/>
    <property type="evidence" value="ECO:0007669"/>
    <property type="project" value="UniProtKB-SubCell"/>
</dbReference>
<evidence type="ECO:0000256" key="1">
    <source>
        <dbReference type="ARBA" id="ARBA00002646"/>
    </source>
</evidence>
<organism evidence="10 11">
    <name type="scientific">Coptotermes formosanus</name>
    <name type="common">Formosan subterranean termite</name>
    <dbReference type="NCBI Taxonomy" id="36987"/>
    <lineage>
        <taxon>Eukaryota</taxon>
        <taxon>Metazoa</taxon>
        <taxon>Ecdysozoa</taxon>
        <taxon>Arthropoda</taxon>
        <taxon>Hexapoda</taxon>
        <taxon>Insecta</taxon>
        <taxon>Pterygota</taxon>
        <taxon>Neoptera</taxon>
        <taxon>Polyneoptera</taxon>
        <taxon>Dictyoptera</taxon>
        <taxon>Blattodea</taxon>
        <taxon>Blattoidea</taxon>
        <taxon>Termitoidae</taxon>
        <taxon>Rhinotermitidae</taxon>
        <taxon>Coptotermes</taxon>
    </lineage>
</organism>
<dbReference type="InParanoid" id="A0A6L2Q0P7"/>
<dbReference type="PANTHER" id="PTHR16523:SF6">
    <property type="entry name" value="PEST PROTEOLYTIC SIGNAL-CONTAINING NUCLEAR PROTEIN"/>
    <property type="match status" value="1"/>
</dbReference>
<accession>A0A6L2Q0P7</accession>
<evidence type="ECO:0000256" key="8">
    <source>
        <dbReference type="ARBA" id="ARBA00023242"/>
    </source>
</evidence>
<keyword evidence="8" id="KW-0539">Nucleus</keyword>
<gene>
    <name evidence="10" type="ORF">Cfor_06988</name>
</gene>
<proteinExistence type="predicted"/>